<sequence length="597" mass="68173">MMSLLKGINVEGMIAQINVTSLADREAVTFARQAYMRLSDEQKSSVHNLELLEKAEAQILNLWIDSIEKVSSADGGLTYVILEQYHNMNEIQKSYVLNINRIEDIHVQLKHLQSMKQENFKKAKEVQKLIDRMEIMESEVKSVRSAYEELTSDQKAMVGNYLELKQAENMLNRDLSPKSPSNIAYAGTRSSIYGIRGEWLGIEDWQHIADKMDGFFPGAQPTYVWIIGKLDTKVGIGGTQLEFDAPNDGTDYASQNISFGEPTKPGHLSHEDYLNYFDEHGIKVFLQVESGFADMKTLMDLIFAKYGHHKSVIGFGVDVEWYYGITEDAGIPVTDEMAKEWNNHLKSINPNYRMFLKHYNYRWLPPTYRSDLLFCNDSQGLGSMDGEVQSGFLPEFKAWADHFYPNDVLYQIGYSPDATWYYAEDAPIIQKLGECLAEVTSQEFGIAWVDFTIKDPLTFPDLFKTDSEVVSSVNSALHYLQDTPFSKVGSRFMNNEATITDALYIARLREIVDSLTDEQRIHLNQEYVSILNQFEPKAIETRIEYLYSSNLKLKDKEKVALVRSAYTSLSQGQKEQVSNMEKLVSIENELLALETVK</sequence>
<evidence type="ECO:0000313" key="2">
    <source>
        <dbReference type="EMBL" id="MBS4199253.1"/>
    </source>
</evidence>
<accession>A0A942TKQ9</accession>
<comment type="caution">
    <text evidence="2">The sequence shown here is derived from an EMBL/GenBank/DDBJ whole genome shotgun (WGS) entry which is preliminary data.</text>
</comment>
<evidence type="ECO:0000256" key="1">
    <source>
        <dbReference type="SAM" id="Coils"/>
    </source>
</evidence>
<proteinExistence type="predicted"/>
<protein>
    <submittedName>
        <fullName evidence="2">Uncharacterized protein</fullName>
    </submittedName>
</protein>
<dbReference type="Proteomes" id="UP000682713">
    <property type="component" value="Unassembled WGS sequence"/>
</dbReference>
<feature type="coiled-coil region" evidence="1">
    <location>
        <begin position="126"/>
        <end position="153"/>
    </location>
</feature>
<keyword evidence="1" id="KW-0175">Coiled coil</keyword>
<dbReference type="AlphaFoldDB" id="A0A942TKQ9"/>
<dbReference type="RefSeq" id="WP_213109946.1">
    <property type="nucleotide sequence ID" value="NZ_JAGYPJ010000001.1"/>
</dbReference>
<reference evidence="2 3" key="1">
    <citation type="submission" date="2021-05" db="EMBL/GenBank/DDBJ databases">
        <title>Novel Bacillus species.</title>
        <authorList>
            <person name="Liu G."/>
        </authorList>
    </citation>
    <scope>NUCLEOTIDE SEQUENCE [LARGE SCALE GENOMIC DNA]</scope>
    <source>
        <strain evidence="2 3">FJAT-49732</strain>
    </source>
</reference>
<dbReference type="EMBL" id="JAGYPJ010000001">
    <property type="protein sequence ID" value="MBS4199253.1"/>
    <property type="molecule type" value="Genomic_DNA"/>
</dbReference>
<organism evidence="2 3">
    <name type="scientific">Lederbergia citrisecunda</name>
    <dbReference type="NCBI Taxonomy" id="2833583"/>
    <lineage>
        <taxon>Bacteria</taxon>
        <taxon>Bacillati</taxon>
        <taxon>Bacillota</taxon>
        <taxon>Bacilli</taxon>
        <taxon>Bacillales</taxon>
        <taxon>Bacillaceae</taxon>
        <taxon>Lederbergia</taxon>
    </lineage>
</organism>
<name>A0A942TKQ9_9BACI</name>
<evidence type="ECO:0000313" key="3">
    <source>
        <dbReference type="Proteomes" id="UP000682713"/>
    </source>
</evidence>
<gene>
    <name evidence="2" type="ORF">KHA93_06240</name>
</gene>
<keyword evidence="3" id="KW-1185">Reference proteome</keyword>